<reference evidence="1" key="2">
    <citation type="submission" date="2025-03" db="EMBL/GenBank/DDBJ databases">
        <authorList>
            <consortium name="ELIXIR-Norway"/>
            <consortium name="Elixir Norway"/>
        </authorList>
    </citation>
    <scope>NUCLEOTIDE SEQUENCE</scope>
</reference>
<organism evidence="1 2">
    <name type="scientific">Rangifer tarandus platyrhynchus</name>
    <name type="common">Svalbard reindeer</name>
    <dbReference type="NCBI Taxonomy" id="3082113"/>
    <lineage>
        <taxon>Eukaryota</taxon>
        <taxon>Metazoa</taxon>
        <taxon>Chordata</taxon>
        <taxon>Craniata</taxon>
        <taxon>Vertebrata</taxon>
        <taxon>Euteleostomi</taxon>
        <taxon>Mammalia</taxon>
        <taxon>Eutheria</taxon>
        <taxon>Laurasiatheria</taxon>
        <taxon>Artiodactyla</taxon>
        <taxon>Ruminantia</taxon>
        <taxon>Pecora</taxon>
        <taxon>Cervidae</taxon>
        <taxon>Odocoileinae</taxon>
        <taxon>Rangifer</taxon>
    </lineage>
</organism>
<sequence length="117" mass="13793">MAVFKKSNLYCLLIGTYNPFILIEITDIFGFVIYFVFLFLFLFIARFSAFFYLLICCFRRTYSFLALCFFVSPLVHTQYTSCPQMQVGFTPEKWNISCHIRKGCHNYQQLQPSSVSQ</sequence>
<reference evidence="1" key="1">
    <citation type="submission" date="2023-05" db="EMBL/GenBank/DDBJ databases">
        <authorList>
            <consortium name="ELIXIR-Norway"/>
        </authorList>
    </citation>
    <scope>NUCLEOTIDE SEQUENCE</scope>
</reference>
<accession>A0AC59ZYX7</accession>
<gene>
    <name evidence="1" type="ORF">MRATA1EN22A_LOCUS24458</name>
</gene>
<dbReference type="EMBL" id="OX596089">
    <property type="protein sequence ID" value="CAN0529424.1"/>
    <property type="molecule type" value="Genomic_DNA"/>
</dbReference>
<evidence type="ECO:0000313" key="1">
    <source>
        <dbReference type="EMBL" id="CAN0529424.1"/>
    </source>
</evidence>
<name>A0AC59ZYX7_RANTA</name>
<protein>
    <submittedName>
        <fullName evidence="1">Uncharacterized protein</fullName>
    </submittedName>
</protein>
<evidence type="ECO:0000313" key="2">
    <source>
        <dbReference type="Proteomes" id="UP001162501"/>
    </source>
</evidence>
<proteinExistence type="predicted"/>
<dbReference type="Proteomes" id="UP001162501">
    <property type="component" value="Chromosome 5"/>
</dbReference>